<evidence type="ECO:0000313" key="2">
    <source>
        <dbReference type="EMBL" id="KKL09292.1"/>
    </source>
</evidence>
<keyword evidence="1" id="KW-1133">Transmembrane helix</keyword>
<dbReference type="EMBL" id="LAZR01042543">
    <property type="protein sequence ID" value="KKL09292.1"/>
    <property type="molecule type" value="Genomic_DNA"/>
</dbReference>
<name>A0A0F9B690_9ZZZZ</name>
<comment type="caution">
    <text evidence="2">The sequence shown here is derived from an EMBL/GenBank/DDBJ whole genome shotgun (WGS) entry which is preliminary data.</text>
</comment>
<dbReference type="AlphaFoldDB" id="A0A0F9B690"/>
<feature type="transmembrane region" description="Helical" evidence="1">
    <location>
        <begin position="123"/>
        <end position="146"/>
    </location>
</feature>
<sequence>MNKKILVLVFVGLFLISFASAEQQSLGIFKLGECIPLSQTCGNCTYNNVTNVLKTGENSIAYNINSEMSQNEIYYNHTFCGNITENGIYNVHGFGDPDGEKTSWVYKFQVTPNGTISSTGSSLLYALFIIILSVVLLVLTYFIIAIPSENLKDERGVVIGIIKLKYIRILLIGILYPLTIVLLNLMNSLAVNVATLSTFSGTIGFLFQVMLRAAWPFTIILIVWVFYLLVKDTNIKRGINKLEAFMNE</sequence>
<protein>
    <submittedName>
        <fullName evidence="2">Uncharacterized protein</fullName>
    </submittedName>
</protein>
<gene>
    <name evidence="2" type="ORF">LCGC14_2567330</name>
</gene>
<feature type="transmembrane region" description="Helical" evidence="1">
    <location>
        <begin position="205"/>
        <end position="230"/>
    </location>
</feature>
<accession>A0A0F9B690</accession>
<feature type="transmembrane region" description="Helical" evidence="1">
    <location>
        <begin position="166"/>
        <end position="185"/>
    </location>
</feature>
<evidence type="ECO:0000256" key="1">
    <source>
        <dbReference type="SAM" id="Phobius"/>
    </source>
</evidence>
<reference evidence="2" key="1">
    <citation type="journal article" date="2015" name="Nature">
        <title>Complex archaea that bridge the gap between prokaryotes and eukaryotes.</title>
        <authorList>
            <person name="Spang A."/>
            <person name="Saw J.H."/>
            <person name="Jorgensen S.L."/>
            <person name="Zaremba-Niedzwiedzka K."/>
            <person name="Martijn J."/>
            <person name="Lind A.E."/>
            <person name="van Eijk R."/>
            <person name="Schleper C."/>
            <person name="Guy L."/>
            <person name="Ettema T.J."/>
        </authorList>
    </citation>
    <scope>NUCLEOTIDE SEQUENCE</scope>
</reference>
<keyword evidence="1" id="KW-0812">Transmembrane</keyword>
<keyword evidence="1" id="KW-0472">Membrane</keyword>
<organism evidence="2">
    <name type="scientific">marine sediment metagenome</name>
    <dbReference type="NCBI Taxonomy" id="412755"/>
    <lineage>
        <taxon>unclassified sequences</taxon>
        <taxon>metagenomes</taxon>
        <taxon>ecological metagenomes</taxon>
    </lineage>
</organism>
<proteinExistence type="predicted"/>